<feature type="non-terminal residue" evidence="2">
    <location>
        <position position="358"/>
    </location>
</feature>
<reference evidence="2" key="1">
    <citation type="submission" date="2023-06" db="EMBL/GenBank/DDBJ databases">
        <title>Genome-scale phylogeny and comparative genomics of the fungal order Sordariales.</title>
        <authorList>
            <consortium name="Lawrence Berkeley National Laboratory"/>
            <person name="Hensen N."/>
            <person name="Bonometti L."/>
            <person name="Westerberg I."/>
            <person name="Brannstrom I.O."/>
            <person name="Guillou S."/>
            <person name="Cros-Aarteil S."/>
            <person name="Calhoun S."/>
            <person name="Haridas S."/>
            <person name="Kuo A."/>
            <person name="Mondo S."/>
            <person name="Pangilinan J."/>
            <person name="Riley R."/>
            <person name="Labutti K."/>
            <person name="Andreopoulos B."/>
            <person name="Lipzen A."/>
            <person name="Chen C."/>
            <person name="Yanf M."/>
            <person name="Daum C."/>
            <person name="Ng V."/>
            <person name="Clum A."/>
            <person name="Steindorff A."/>
            <person name="Ohm R."/>
            <person name="Martin F."/>
            <person name="Silar P."/>
            <person name="Natvig D."/>
            <person name="Lalanne C."/>
            <person name="Gautier V."/>
            <person name="Ament-Velasquez S.L."/>
            <person name="Kruys A."/>
            <person name="Hutchinson M.I."/>
            <person name="Powell A.J."/>
            <person name="Barry K."/>
            <person name="Miller A.N."/>
            <person name="Grigoriev I.V."/>
            <person name="Debuchy R."/>
            <person name="Gladieux P."/>
            <person name="Thoren M.H."/>
            <person name="Johannesson H."/>
        </authorList>
    </citation>
    <scope>NUCLEOTIDE SEQUENCE</scope>
    <source>
        <strain evidence="2">SMH4607-1</strain>
    </source>
</reference>
<evidence type="ECO:0000313" key="3">
    <source>
        <dbReference type="Proteomes" id="UP001172102"/>
    </source>
</evidence>
<dbReference type="InterPro" id="IPR010730">
    <property type="entry name" value="HET"/>
</dbReference>
<name>A0AA40E2U7_9PEZI</name>
<comment type="caution">
    <text evidence="2">The sequence shown here is derived from an EMBL/GenBank/DDBJ whole genome shotgun (WGS) entry which is preliminary data.</text>
</comment>
<feature type="domain" description="Heterokaryon incompatibility" evidence="1">
    <location>
        <begin position="80"/>
        <end position="178"/>
    </location>
</feature>
<accession>A0AA40E2U7</accession>
<protein>
    <submittedName>
        <fullName evidence="2">Heterokaryon incompatibility protein-domain-containing protein</fullName>
    </submittedName>
</protein>
<proteinExistence type="predicted"/>
<evidence type="ECO:0000313" key="2">
    <source>
        <dbReference type="EMBL" id="KAK0725944.1"/>
    </source>
</evidence>
<keyword evidence="3" id="KW-1185">Reference proteome</keyword>
<evidence type="ECO:0000259" key="1">
    <source>
        <dbReference type="Pfam" id="PF06985"/>
    </source>
</evidence>
<dbReference type="PANTHER" id="PTHR33112">
    <property type="entry name" value="DOMAIN PROTEIN, PUTATIVE-RELATED"/>
    <property type="match status" value="1"/>
</dbReference>
<dbReference type="Proteomes" id="UP001172102">
    <property type="component" value="Unassembled WGS sequence"/>
</dbReference>
<dbReference type="EMBL" id="JAUKUA010000002">
    <property type="protein sequence ID" value="KAK0725944.1"/>
    <property type="molecule type" value="Genomic_DNA"/>
</dbReference>
<dbReference type="AlphaFoldDB" id="A0AA40E2U7"/>
<sequence length="358" mass="39407">MTRLPFCSTPGIVPDSSSGAAFDRANTWLNHCLKNHASCATDTDGTSEHTPRRLLKVPQMEQPEQERVLLVEDPPKGVPYAALSYCWGSEPTGVIRTLRANKATHATAGIPLRSLPKTIQDAVLVCARLGLAYVWIDALCIVQDDAADWDREARLMKTVYRGSRLTVAAHAAKSCRDGLGKPAVRPPAPSVLDTRGWTLQEALLPRRTLHFTGREMAWECDEAHLCECGHVEGLMFGEAYPMVRTEWRRNASAPRGGASGDGGWVTLVKRYSRRQLTRGSDKLIAIAGIAELVENMKRAADSEEAYWAGIFRSGLPAQLLWAVQDEDELRSRGIGVPSIRPQPYRAPTWSWASVDGPV</sequence>
<organism evidence="2 3">
    <name type="scientific">Lasiosphaeris hirsuta</name>
    <dbReference type="NCBI Taxonomy" id="260670"/>
    <lineage>
        <taxon>Eukaryota</taxon>
        <taxon>Fungi</taxon>
        <taxon>Dikarya</taxon>
        <taxon>Ascomycota</taxon>
        <taxon>Pezizomycotina</taxon>
        <taxon>Sordariomycetes</taxon>
        <taxon>Sordariomycetidae</taxon>
        <taxon>Sordariales</taxon>
        <taxon>Lasiosphaeriaceae</taxon>
        <taxon>Lasiosphaeris</taxon>
    </lineage>
</organism>
<gene>
    <name evidence="2" type="ORF">B0H67DRAFT_482862</name>
</gene>
<dbReference type="PANTHER" id="PTHR33112:SF15">
    <property type="entry name" value="HETEROKARYON INCOMPATIBILITY DOMAIN-CONTAINING PROTEIN"/>
    <property type="match status" value="1"/>
</dbReference>
<dbReference type="Pfam" id="PF06985">
    <property type="entry name" value="HET"/>
    <property type="match status" value="1"/>
</dbReference>